<organism evidence="1 2">
    <name type="scientific">Solidesulfovibrio magneticus (strain ATCC 700980 / DSM 13731 / RS-1)</name>
    <name type="common">Desulfovibrio magneticus</name>
    <dbReference type="NCBI Taxonomy" id="573370"/>
    <lineage>
        <taxon>Bacteria</taxon>
        <taxon>Pseudomonadati</taxon>
        <taxon>Thermodesulfobacteriota</taxon>
        <taxon>Desulfovibrionia</taxon>
        <taxon>Desulfovibrionales</taxon>
        <taxon>Desulfovibrionaceae</taxon>
        <taxon>Solidesulfovibrio</taxon>
    </lineage>
</organism>
<dbReference type="eggNOG" id="ENOG502ZFW5">
    <property type="taxonomic scope" value="Bacteria"/>
</dbReference>
<dbReference type="RefSeq" id="WP_015862320.1">
    <property type="nucleotide sequence ID" value="NC_012796.1"/>
</dbReference>
<dbReference type="Pfam" id="PF20213">
    <property type="entry name" value="DUF6573"/>
    <property type="match status" value="1"/>
</dbReference>
<dbReference type="AlphaFoldDB" id="C4XM50"/>
<accession>C4XM50</accession>
<gene>
    <name evidence="1" type="ordered locus">DMR_36870</name>
</gene>
<dbReference type="STRING" id="573370.DMR_36870"/>
<evidence type="ECO:0000313" key="1">
    <source>
        <dbReference type="EMBL" id="BAH77178.1"/>
    </source>
</evidence>
<dbReference type="HOGENOM" id="CLU_144048_0_0_7"/>
<protein>
    <submittedName>
        <fullName evidence="1">Uncharacterized protein</fullName>
    </submittedName>
</protein>
<dbReference type="KEGG" id="dma:DMR_36870"/>
<dbReference type="EMBL" id="AP010904">
    <property type="protein sequence ID" value="BAH77178.1"/>
    <property type="molecule type" value="Genomic_DNA"/>
</dbReference>
<dbReference type="Proteomes" id="UP000009071">
    <property type="component" value="Chromosome"/>
</dbReference>
<reference evidence="1 2" key="1">
    <citation type="journal article" date="2009" name="Genome Res.">
        <title>Whole genome sequence of Desulfovibrio magneticus strain RS-1 revealed common gene clusters in magnetotactic bacteria.</title>
        <authorList>
            <person name="Nakazawa H."/>
            <person name="Arakaki A."/>
            <person name="Narita-Yamada S."/>
            <person name="Yashiro I."/>
            <person name="Jinno K."/>
            <person name="Aoki N."/>
            <person name="Tsuruyama A."/>
            <person name="Okamura Y."/>
            <person name="Tanikawa S."/>
            <person name="Fujita N."/>
            <person name="Takeyama H."/>
            <person name="Matsunaga T."/>
        </authorList>
    </citation>
    <scope>NUCLEOTIDE SEQUENCE [LARGE SCALE GENOMIC DNA]</scope>
    <source>
        <strain evidence="2">ATCC 700980 / DSM 13731 / RS-1</strain>
    </source>
</reference>
<proteinExistence type="predicted"/>
<name>C4XM50_SOLM1</name>
<sequence length="130" mass="14061">MSKEDFEPHLIFSYTREMALEDGVLIDVTEDAKQVGFSLHTVVTSNLFNGYVAPPAGLDASFGQSTTGRLHDLLVLARIAAGGEPDGDRVSFKVGFLMRPGQLETVKVILHIGPGDQGEAVLTLMLPEDY</sequence>
<dbReference type="InterPro" id="IPR046480">
    <property type="entry name" value="DUF6573"/>
</dbReference>
<keyword evidence="2" id="KW-1185">Reference proteome</keyword>
<dbReference type="OrthoDB" id="4556966at2"/>
<evidence type="ECO:0000313" key="2">
    <source>
        <dbReference type="Proteomes" id="UP000009071"/>
    </source>
</evidence>